<dbReference type="OMA" id="EERRMEC"/>
<evidence type="ECO:0000313" key="3">
    <source>
        <dbReference type="EMBL" id="SAL98717.1"/>
    </source>
</evidence>
<evidence type="ECO:0000259" key="1">
    <source>
        <dbReference type="Pfam" id="PF12657"/>
    </source>
</evidence>
<evidence type="ECO:0008006" key="5">
    <source>
        <dbReference type="Google" id="ProtNLM"/>
    </source>
</evidence>
<feature type="domain" description="Transcription factor IIIC putative zinc-finger" evidence="2">
    <location>
        <begin position="652"/>
        <end position="742"/>
    </location>
</feature>
<reference evidence="3" key="1">
    <citation type="submission" date="2016-04" db="EMBL/GenBank/DDBJ databases">
        <authorList>
            <person name="Evans L.H."/>
            <person name="Alamgir A."/>
            <person name="Owens N."/>
            <person name="Weber N.D."/>
            <person name="Virtaneva K."/>
            <person name="Barbian K."/>
            <person name="Babar A."/>
            <person name="Rosenke K."/>
        </authorList>
    </citation>
    <scope>NUCLEOTIDE SEQUENCE [LARGE SCALE GENOMIC DNA]</scope>
    <source>
        <strain evidence="3">CBS 101.48</strain>
    </source>
</reference>
<dbReference type="InterPro" id="IPR024764">
    <property type="entry name" value="TFIIIC_Znf"/>
</dbReference>
<dbReference type="OrthoDB" id="6021743at2759"/>
<dbReference type="GO" id="GO:0004402">
    <property type="term" value="F:histone acetyltransferase activity"/>
    <property type="evidence" value="ECO:0007669"/>
    <property type="project" value="InterPro"/>
</dbReference>
<dbReference type="SUPFAM" id="SSF50978">
    <property type="entry name" value="WD40 repeat-like"/>
    <property type="match status" value="1"/>
</dbReference>
<dbReference type="Pfam" id="PF12660">
    <property type="entry name" value="zf-TFIIIC"/>
    <property type="match status" value="1"/>
</dbReference>
<proteinExistence type="predicted"/>
<dbReference type="InParanoid" id="A0A168MKN0"/>
<sequence>MEVQLGLSLTGKPSGFDSVSWSEDGMLSICTDSNIHVVTPLITTTLSDLDEYDIGAVVNDLLPENADFGESSVLEKPLQSSYSMQESYRCAQWSPTGLSRKHGCLMTILTTKHRVLLFEPDKVTSNWVLCLDMTHLVKKDALQDSATGEFDTLEQINRFHSLYMAWSPTLYIDAIPSNPSLLAISNKAGGISLWSYSVKQGIQHQVSFQPHTTFCNLMYWSKWRRKGDGSYVGYLLSTGANGIAVLTSVNVMCGEKSITSVETHTVYQWFEEGSSLANVIKLWDASGDTIMILIVKQLVVYSLVLKVQDGLQLAPEGTWMDFIIPSSAVGVTGAYFASNGSQIRLFTYEGDGLVMVYQDGAWNLDDSLSAELTKKLQLKYRQQWMEETSKYEEEDILNGMDMVPRVWGVDTTPHGLYSAVLFMIKPVVDIHSYNESRDSTNITFLVHPQIDGVDATAKLLEKLVSYINDPDFFFTYSVRSILHELLEFLLDEEDNTQFMALLNTLNEILESSSSRDLSGGDASNLKRQVYGEPKIIAARILLYINTELKLYKLQDDTRQLLFEMYNKSRHYVTCNFLQSILSYMNDQSDDYWSSLTNEDIFQILLWCDASLSEVLGLREVLPVTDMLQPLKTTYEKLHRHCPSSPLLGNISASIFMVDSIANIPIPFSLDDLCACDGGHVFNRCSVTLQVIASPVYQSCIKCGSTRLPLPTVDTNAQHPSSMLSVSDTVLSNCWMCIYCGSDMETKKP</sequence>
<dbReference type="InterPro" id="IPR036322">
    <property type="entry name" value="WD40_repeat_dom_sf"/>
</dbReference>
<dbReference type="Proteomes" id="UP000078561">
    <property type="component" value="Unassembled WGS sequence"/>
</dbReference>
<name>A0A168MKN0_ABSGL</name>
<dbReference type="FunCoup" id="A0A168MKN0">
    <property type="interactions" value="4"/>
</dbReference>
<dbReference type="PANTHER" id="PTHR15496">
    <property type="entry name" value="GENERAL TRANSCRIPTION FACTOR 3C POLYPEPTIDE 4 FAMILY"/>
    <property type="match status" value="1"/>
</dbReference>
<accession>A0A168MKN0</accession>
<protein>
    <recommendedName>
        <fullName evidence="5">Transcription factor IIIC putative zinc-finger domain-containing protein</fullName>
    </recommendedName>
</protein>
<feature type="domain" description="Transcription factor IIIC 90kDa subunit N-terminal" evidence="1">
    <location>
        <begin position="21"/>
        <end position="437"/>
    </location>
</feature>
<dbReference type="PANTHER" id="PTHR15496:SF2">
    <property type="entry name" value="GENERAL TRANSCRIPTION FACTOR 3C POLYPEPTIDE 4"/>
    <property type="match status" value="1"/>
</dbReference>
<evidence type="ECO:0000259" key="2">
    <source>
        <dbReference type="Pfam" id="PF12660"/>
    </source>
</evidence>
<gene>
    <name evidence="3" type="primary">ABSGL_04273.1 scaffold 5264</name>
</gene>
<dbReference type="Pfam" id="PF12657">
    <property type="entry name" value="TFIIIC_delta"/>
    <property type="match status" value="1"/>
</dbReference>
<dbReference type="InterPro" id="IPR044230">
    <property type="entry name" value="GTF3C4"/>
</dbReference>
<dbReference type="STRING" id="4829.A0A168MKN0"/>
<dbReference type="GO" id="GO:0000127">
    <property type="term" value="C:transcription factor TFIIIC complex"/>
    <property type="evidence" value="ECO:0007669"/>
    <property type="project" value="InterPro"/>
</dbReference>
<organism evidence="3">
    <name type="scientific">Absidia glauca</name>
    <name type="common">Pin mould</name>
    <dbReference type="NCBI Taxonomy" id="4829"/>
    <lineage>
        <taxon>Eukaryota</taxon>
        <taxon>Fungi</taxon>
        <taxon>Fungi incertae sedis</taxon>
        <taxon>Mucoromycota</taxon>
        <taxon>Mucoromycotina</taxon>
        <taxon>Mucoromycetes</taxon>
        <taxon>Mucorales</taxon>
        <taxon>Cunninghamellaceae</taxon>
        <taxon>Absidia</taxon>
    </lineage>
</organism>
<keyword evidence="4" id="KW-1185">Reference proteome</keyword>
<evidence type="ECO:0000313" key="4">
    <source>
        <dbReference type="Proteomes" id="UP000078561"/>
    </source>
</evidence>
<dbReference type="EMBL" id="LT552303">
    <property type="protein sequence ID" value="SAL98717.1"/>
    <property type="molecule type" value="Genomic_DNA"/>
</dbReference>
<dbReference type="InterPro" id="IPR024761">
    <property type="entry name" value="TFIIIC_delta_N"/>
</dbReference>
<dbReference type="GO" id="GO:0006384">
    <property type="term" value="P:transcription initiation at RNA polymerase III promoter"/>
    <property type="evidence" value="ECO:0007669"/>
    <property type="project" value="InterPro"/>
</dbReference>
<dbReference type="AlphaFoldDB" id="A0A168MKN0"/>